<dbReference type="InterPro" id="IPR013324">
    <property type="entry name" value="RNA_pol_sigma_r3/r4-like"/>
</dbReference>
<dbReference type="SUPFAM" id="SSF88946">
    <property type="entry name" value="Sigma2 domain of RNA polymerase sigma factors"/>
    <property type="match status" value="1"/>
</dbReference>
<dbReference type="InterPro" id="IPR036388">
    <property type="entry name" value="WH-like_DNA-bd_sf"/>
</dbReference>
<dbReference type="NCBIfam" id="TIGR02937">
    <property type="entry name" value="sigma70-ECF"/>
    <property type="match status" value="1"/>
</dbReference>
<dbReference type="InterPro" id="IPR014284">
    <property type="entry name" value="RNA_pol_sigma-70_dom"/>
</dbReference>
<dbReference type="Gene3D" id="1.10.10.10">
    <property type="entry name" value="Winged helix-like DNA-binding domain superfamily/Winged helix DNA-binding domain"/>
    <property type="match status" value="1"/>
</dbReference>
<dbReference type="CDD" id="cd06171">
    <property type="entry name" value="Sigma70_r4"/>
    <property type="match status" value="1"/>
</dbReference>
<keyword evidence="3" id="KW-0731">Sigma factor</keyword>
<dbReference type="GO" id="GO:0006352">
    <property type="term" value="P:DNA-templated transcription initiation"/>
    <property type="evidence" value="ECO:0007669"/>
    <property type="project" value="InterPro"/>
</dbReference>
<dbReference type="Pfam" id="PF08281">
    <property type="entry name" value="Sigma70_r4_2"/>
    <property type="match status" value="1"/>
</dbReference>
<evidence type="ECO:0000259" key="7">
    <source>
        <dbReference type="Pfam" id="PF08281"/>
    </source>
</evidence>
<evidence type="ECO:0000256" key="1">
    <source>
        <dbReference type="ARBA" id="ARBA00010641"/>
    </source>
</evidence>
<comment type="similarity">
    <text evidence="1">Belongs to the sigma-70 factor family. ECF subfamily.</text>
</comment>
<reference evidence="8" key="2">
    <citation type="submission" date="2021-04" db="EMBL/GenBank/DDBJ databases">
        <authorList>
            <person name="Gilroy R."/>
        </authorList>
    </citation>
    <scope>NUCLEOTIDE SEQUENCE</scope>
    <source>
        <strain evidence="8">CHK33-5263</strain>
    </source>
</reference>
<dbReference type="AlphaFoldDB" id="A0A9D2DX48"/>
<comment type="caution">
    <text evidence="8">The sequence shown here is derived from an EMBL/GenBank/DDBJ whole genome shotgun (WGS) entry which is preliminary data.</text>
</comment>
<evidence type="ECO:0000256" key="2">
    <source>
        <dbReference type="ARBA" id="ARBA00023015"/>
    </source>
</evidence>
<accession>A0A9D2DX48</accession>
<dbReference type="EMBL" id="DXBS01000110">
    <property type="protein sequence ID" value="HIZ24966.1"/>
    <property type="molecule type" value="Genomic_DNA"/>
</dbReference>
<evidence type="ECO:0000256" key="5">
    <source>
        <dbReference type="ARBA" id="ARBA00023163"/>
    </source>
</evidence>
<gene>
    <name evidence="8" type="ORF">H9812_05810</name>
</gene>
<evidence type="ECO:0000256" key="4">
    <source>
        <dbReference type="ARBA" id="ARBA00023125"/>
    </source>
</evidence>
<dbReference type="GO" id="GO:0016987">
    <property type="term" value="F:sigma factor activity"/>
    <property type="evidence" value="ECO:0007669"/>
    <property type="project" value="UniProtKB-KW"/>
</dbReference>
<proteinExistence type="inferred from homology"/>
<name>A0A9D2DX48_9FIRM</name>
<keyword evidence="4" id="KW-0238">DNA-binding</keyword>
<dbReference type="Gene3D" id="1.10.1740.10">
    <property type="match status" value="1"/>
</dbReference>
<evidence type="ECO:0000313" key="9">
    <source>
        <dbReference type="Proteomes" id="UP000824044"/>
    </source>
</evidence>
<reference evidence="8" key="1">
    <citation type="journal article" date="2021" name="PeerJ">
        <title>Extensive microbial diversity within the chicken gut microbiome revealed by metagenomics and culture.</title>
        <authorList>
            <person name="Gilroy R."/>
            <person name="Ravi A."/>
            <person name="Getino M."/>
            <person name="Pursley I."/>
            <person name="Horton D.L."/>
            <person name="Alikhan N.F."/>
            <person name="Baker D."/>
            <person name="Gharbi K."/>
            <person name="Hall N."/>
            <person name="Watson M."/>
            <person name="Adriaenssens E.M."/>
            <person name="Foster-Nyarko E."/>
            <person name="Jarju S."/>
            <person name="Secka A."/>
            <person name="Antonio M."/>
            <person name="Oren A."/>
            <person name="Chaudhuri R.R."/>
            <person name="La Ragione R."/>
            <person name="Hildebrand F."/>
            <person name="Pallen M.J."/>
        </authorList>
    </citation>
    <scope>NUCLEOTIDE SEQUENCE</scope>
    <source>
        <strain evidence="8">CHK33-5263</strain>
    </source>
</reference>
<evidence type="ECO:0000313" key="8">
    <source>
        <dbReference type="EMBL" id="HIZ24966.1"/>
    </source>
</evidence>
<dbReference type="InterPro" id="IPR013325">
    <property type="entry name" value="RNA_pol_sigma_r2"/>
</dbReference>
<keyword evidence="2" id="KW-0805">Transcription regulation</keyword>
<protein>
    <submittedName>
        <fullName evidence="8">Sigma-70 family RNA polymerase sigma factor</fullName>
    </submittedName>
</protein>
<keyword evidence="5" id="KW-0804">Transcription</keyword>
<dbReference type="Proteomes" id="UP000824044">
    <property type="component" value="Unassembled WGS sequence"/>
</dbReference>
<dbReference type="SUPFAM" id="SSF88659">
    <property type="entry name" value="Sigma3 and sigma4 domains of RNA polymerase sigma factors"/>
    <property type="match status" value="1"/>
</dbReference>
<dbReference type="InterPro" id="IPR007627">
    <property type="entry name" value="RNA_pol_sigma70_r2"/>
</dbReference>
<feature type="domain" description="RNA polymerase sigma factor 70 region 4 type 2" evidence="7">
    <location>
        <begin position="111"/>
        <end position="162"/>
    </location>
</feature>
<evidence type="ECO:0000256" key="3">
    <source>
        <dbReference type="ARBA" id="ARBA00023082"/>
    </source>
</evidence>
<dbReference type="Pfam" id="PF04542">
    <property type="entry name" value="Sigma70_r2"/>
    <property type="match status" value="1"/>
</dbReference>
<dbReference type="GO" id="GO:0003677">
    <property type="term" value="F:DNA binding"/>
    <property type="evidence" value="ECO:0007669"/>
    <property type="project" value="UniProtKB-KW"/>
</dbReference>
<evidence type="ECO:0000259" key="6">
    <source>
        <dbReference type="Pfam" id="PF04542"/>
    </source>
</evidence>
<dbReference type="InterPro" id="IPR013249">
    <property type="entry name" value="RNA_pol_sigma70_r4_t2"/>
</dbReference>
<organism evidence="8 9">
    <name type="scientific">Candidatus Gallimonas intestinigallinarum</name>
    <dbReference type="NCBI Taxonomy" id="2838604"/>
    <lineage>
        <taxon>Bacteria</taxon>
        <taxon>Bacillati</taxon>
        <taxon>Bacillota</taxon>
        <taxon>Clostridia</taxon>
        <taxon>Candidatus Gallimonas</taxon>
    </lineage>
</organism>
<dbReference type="InterPro" id="IPR039425">
    <property type="entry name" value="RNA_pol_sigma-70-like"/>
</dbReference>
<dbReference type="PANTHER" id="PTHR43133">
    <property type="entry name" value="RNA POLYMERASE ECF-TYPE SIGMA FACTO"/>
    <property type="match status" value="1"/>
</dbReference>
<sequence>MDAHKFNRQLKKMTTDRRALESIYEEYYLPMKAHVQRRFGSLVNAEDIAQDVFLKLLSCGDQPYIEYPASWLYTMADNRAKDVLRATHRETQLPEVLAASFDPDKTIVNAEMRRALCVLEEDARHILYLHYWEGYSLKEIAQETGMSYTNVRAKVSRAYQKLKKIL</sequence>
<dbReference type="PANTHER" id="PTHR43133:SF8">
    <property type="entry name" value="RNA POLYMERASE SIGMA FACTOR HI_1459-RELATED"/>
    <property type="match status" value="1"/>
</dbReference>
<feature type="domain" description="RNA polymerase sigma-70 region 2" evidence="6">
    <location>
        <begin position="23"/>
        <end position="89"/>
    </location>
</feature>